<sequence length="52" mass="6215">MRNSSECDQLLLLHSELLMGTIQERKAPLFILRSLWDFTFKKKKTFSDKEIK</sequence>
<dbReference type="AlphaFoldDB" id="A0A2P2Q204"/>
<dbReference type="EMBL" id="GGEC01080546">
    <property type="protein sequence ID" value="MBX61030.1"/>
    <property type="molecule type" value="Transcribed_RNA"/>
</dbReference>
<organism evidence="1">
    <name type="scientific">Rhizophora mucronata</name>
    <name type="common">Asiatic mangrove</name>
    <dbReference type="NCBI Taxonomy" id="61149"/>
    <lineage>
        <taxon>Eukaryota</taxon>
        <taxon>Viridiplantae</taxon>
        <taxon>Streptophyta</taxon>
        <taxon>Embryophyta</taxon>
        <taxon>Tracheophyta</taxon>
        <taxon>Spermatophyta</taxon>
        <taxon>Magnoliopsida</taxon>
        <taxon>eudicotyledons</taxon>
        <taxon>Gunneridae</taxon>
        <taxon>Pentapetalae</taxon>
        <taxon>rosids</taxon>
        <taxon>fabids</taxon>
        <taxon>Malpighiales</taxon>
        <taxon>Rhizophoraceae</taxon>
        <taxon>Rhizophora</taxon>
    </lineage>
</organism>
<accession>A0A2P2Q204</accession>
<evidence type="ECO:0000313" key="1">
    <source>
        <dbReference type="EMBL" id="MBX61030.1"/>
    </source>
</evidence>
<protein>
    <submittedName>
        <fullName evidence="1">Uncharacterized protein</fullName>
    </submittedName>
</protein>
<reference evidence="1" key="1">
    <citation type="submission" date="2018-02" db="EMBL/GenBank/DDBJ databases">
        <title>Rhizophora mucronata_Transcriptome.</title>
        <authorList>
            <person name="Meera S.P."/>
            <person name="Sreeshan A."/>
            <person name="Augustine A."/>
        </authorList>
    </citation>
    <scope>NUCLEOTIDE SEQUENCE</scope>
    <source>
        <tissue evidence="1">Leaf</tissue>
    </source>
</reference>
<name>A0A2P2Q204_RHIMU</name>
<proteinExistence type="predicted"/>